<evidence type="ECO:0000313" key="2">
    <source>
        <dbReference type="EMBL" id="CAG9706873.1"/>
    </source>
</evidence>
<proteinExistence type="predicted"/>
<dbReference type="Proteomes" id="UP000789738">
    <property type="component" value="Unassembled WGS sequence"/>
</dbReference>
<keyword evidence="1" id="KW-0812">Transmembrane</keyword>
<feature type="transmembrane region" description="Helical" evidence="1">
    <location>
        <begin position="6"/>
        <end position="33"/>
    </location>
</feature>
<dbReference type="AlphaFoldDB" id="A0AA86JLX2"/>
<protein>
    <submittedName>
        <fullName evidence="2">Uncharacterized protein</fullName>
    </submittedName>
</protein>
<gene>
    <name evidence="3" type="ORF">CNEO2_190083</name>
    <name evidence="2" type="ORF">CNEO_42707</name>
</gene>
<dbReference type="RefSeq" id="WP_279261229.1">
    <property type="nucleotide sequence ID" value="NZ_CAKJVE010000004.1"/>
</dbReference>
<evidence type="ECO:0000256" key="1">
    <source>
        <dbReference type="SAM" id="Phobius"/>
    </source>
</evidence>
<keyword evidence="1" id="KW-1133">Transmembrane helix</keyword>
<evidence type="ECO:0000313" key="4">
    <source>
        <dbReference type="Proteomes" id="UP000789738"/>
    </source>
</evidence>
<dbReference type="EMBL" id="CAKJVE010000004">
    <property type="protein sequence ID" value="CAG9706873.1"/>
    <property type="molecule type" value="Genomic_DNA"/>
</dbReference>
<accession>A0AA86JLX2</accession>
<comment type="caution">
    <text evidence="2">The sequence shown here is derived from an EMBL/GenBank/DDBJ whole genome shotgun (WGS) entry which is preliminary data.</text>
</comment>
<reference evidence="2" key="1">
    <citation type="submission" date="2021-10" db="EMBL/GenBank/DDBJ databases">
        <authorList>
            <person name="Mesa V."/>
        </authorList>
    </citation>
    <scope>NUCLEOTIDE SEQUENCE</scope>
    <source>
        <strain evidence="2">CC3_PB</strain>
    </source>
</reference>
<reference evidence="3" key="2">
    <citation type="submission" date="2022-10" db="EMBL/GenBank/DDBJ databases">
        <authorList>
            <person name="Aires J."/>
            <person name="Mesa V."/>
        </authorList>
    </citation>
    <scope>NUCLEOTIDE SEQUENCE</scope>
    <source>
        <strain evidence="3">Clostridium neonatale JD116</strain>
    </source>
</reference>
<evidence type="ECO:0000313" key="3">
    <source>
        <dbReference type="EMBL" id="CAI3556220.1"/>
    </source>
</evidence>
<dbReference type="EMBL" id="CAMTCP010000110">
    <property type="protein sequence ID" value="CAI3556220.1"/>
    <property type="molecule type" value="Genomic_DNA"/>
</dbReference>
<sequence>MVKVIVALIPLIIFGIPALILWGLGIYALVLLIKALKIYIKKNS</sequence>
<organism evidence="2 4">
    <name type="scientific">Clostridium neonatale</name>
    <dbReference type="NCBI Taxonomy" id="137838"/>
    <lineage>
        <taxon>Bacteria</taxon>
        <taxon>Bacillati</taxon>
        <taxon>Bacillota</taxon>
        <taxon>Clostridia</taxon>
        <taxon>Eubacteriales</taxon>
        <taxon>Clostridiaceae</taxon>
        <taxon>Clostridium</taxon>
    </lineage>
</organism>
<name>A0AA86JLX2_9CLOT</name>
<keyword evidence="1" id="KW-0472">Membrane</keyword>
<dbReference type="Proteomes" id="UP001189143">
    <property type="component" value="Unassembled WGS sequence"/>
</dbReference>